<comment type="cofactor">
    <cofactor evidence="4">
        <name>FAD</name>
        <dbReference type="ChEBI" id="CHEBI:57692"/>
    </cofactor>
    <text evidence="4">Binds 1 FAD per subunit.</text>
</comment>
<sequence length="582" mass="62061">MAQLTQNVETKETWNGTLILGSGHAGTPLASAFVAGRRTAIIEKAQQYETGGMSPTKSMISSGSGVAHIAHSRAPNDYGMQRNAGSNANISGSGSSDGSGNGNNDGSADSRSGTANNDNNPKSNNNGNDKDEGDDDGVQAEDMVEIRQERKRNVVAGGFSSGNERNRLIEAGVDILKGEATFIGPKTLCIRMRHDLEDRKADEEEHADRAQGRMGRTAKVSERTVTGELVFINVGEAPSRPDIAGLEGIEDDRVLNSTSTMELEAVPKHLIVLGGGYIGLEFGQLFRRLGAQVTIAQRGKRLVPREDPDIAECMLDILTEDGITVHLGCTATAFTPNDNDDDGTLPFTLNIVTDSNESLSIPGSHVLLATGSTLNTTSLNLDAVGINTTPRGHIVVDEKLATTAQGVYALGDVHVGPGFAQMSYDDFRIIRANLIPPEKTPSSSTTPLTSHLILNAQARPINTAASTSKSRNIVPYVIYTDPQLGHVGLHDRDLEDLKKAGRKIQTAKMAISTRGMMKASVDAETGEVLGFTCLGIEGGEVMAIMQVAMMAGVKWRDMGNAVWAHPSLSESLNSLWQFLKES</sequence>
<feature type="binding site" evidence="4">
    <location>
        <position position="412"/>
    </location>
    <ligand>
        <name>FAD</name>
        <dbReference type="ChEBI" id="CHEBI:57692"/>
    </ligand>
</feature>
<keyword evidence="9" id="KW-1185">Reference proteome</keyword>
<feature type="compositionally biased region" description="Polar residues" evidence="5">
    <location>
        <begin position="47"/>
        <end position="64"/>
    </location>
</feature>
<dbReference type="PANTHER" id="PTHR43014:SF2">
    <property type="entry name" value="MERCURIC REDUCTASE"/>
    <property type="match status" value="1"/>
</dbReference>
<evidence type="ECO:0000256" key="2">
    <source>
        <dbReference type="ARBA" id="ARBA00022827"/>
    </source>
</evidence>
<dbReference type="InterPro" id="IPR016156">
    <property type="entry name" value="FAD/NAD-linked_Rdtase_dimer_sf"/>
</dbReference>
<evidence type="ECO:0000259" key="7">
    <source>
        <dbReference type="Pfam" id="PF07992"/>
    </source>
</evidence>
<reference evidence="9" key="1">
    <citation type="journal article" date="2023" name="Mol. Phylogenet. Evol.">
        <title>Genome-scale phylogeny and comparative genomics of the fungal order Sordariales.</title>
        <authorList>
            <person name="Hensen N."/>
            <person name="Bonometti L."/>
            <person name="Westerberg I."/>
            <person name="Brannstrom I.O."/>
            <person name="Guillou S."/>
            <person name="Cros-Aarteil S."/>
            <person name="Calhoun S."/>
            <person name="Haridas S."/>
            <person name="Kuo A."/>
            <person name="Mondo S."/>
            <person name="Pangilinan J."/>
            <person name="Riley R."/>
            <person name="LaButti K."/>
            <person name="Andreopoulos B."/>
            <person name="Lipzen A."/>
            <person name="Chen C."/>
            <person name="Yan M."/>
            <person name="Daum C."/>
            <person name="Ng V."/>
            <person name="Clum A."/>
            <person name="Steindorff A."/>
            <person name="Ohm R.A."/>
            <person name="Martin F."/>
            <person name="Silar P."/>
            <person name="Natvig D.O."/>
            <person name="Lalanne C."/>
            <person name="Gautier V."/>
            <person name="Ament-Velasquez S.L."/>
            <person name="Kruys A."/>
            <person name="Hutchinson M.I."/>
            <person name="Powell A.J."/>
            <person name="Barry K."/>
            <person name="Miller A.N."/>
            <person name="Grigoriev I.V."/>
            <person name="Debuchy R."/>
            <person name="Gladieux P."/>
            <person name="Hiltunen Thoren M."/>
            <person name="Johannesson H."/>
        </authorList>
    </citation>
    <scope>NUCLEOTIDE SEQUENCE [LARGE SCALE GENOMIC DNA]</scope>
    <source>
        <strain evidence="9">CBS 340.73</strain>
    </source>
</reference>
<dbReference type="PRINTS" id="PR00368">
    <property type="entry name" value="FADPNR"/>
</dbReference>
<evidence type="ECO:0000313" key="9">
    <source>
        <dbReference type="Proteomes" id="UP001303473"/>
    </source>
</evidence>
<evidence type="ECO:0000256" key="1">
    <source>
        <dbReference type="ARBA" id="ARBA00022630"/>
    </source>
</evidence>
<dbReference type="Gene3D" id="3.50.50.60">
    <property type="entry name" value="FAD/NAD(P)-binding domain"/>
    <property type="match status" value="2"/>
</dbReference>
<evidence type="ECO:0000256" key="4">
    <source>
        <dbReference type="PIRSR" id="PIRSR000350-3"/>
    </source>
</evidence>
<feature type="binding site" evidence="4">
    <location>
        <position position="371"/>
    </location>
    <ligand>
        <name>NAD(+)</name>
        <dbReference type="ChEBI" id="CHEBI:57540"/>
    </ligand>
</feature>
<dbReference type="InterPro" id="IPR004099">
    <property type="entry name" value="Pyr_nucl-diS_OxRdtase_dimer"/>
</dbReference>
<dbReference type="InterPro" id="IPR036188">
    <property type="entry name" value="FAD/NAD-bd_sf"/>
</dbReference>
<dbReference type="SUPFAM" id="SSF55424">
    <property type="entry name" value="FAD/NAD-linked reductases, dimerisation (C-terminal) domain"/>
    <property type="match status" value="1"/>
</dbReference>
<keyword evidence="4" id="KW-0547">Nucleotide-binding</keyword>
<gene>
    <name evidence="8" type="ORF">QBC46DRAFT_427068</name>
</gene>
<dbReference type="Gene3D" id="3.30.390.30">
    <property type="match status" value="1"/>
</dbReference>
<proteinExistence type="predicted"/>
<feature type="domain" description="Pyridine nucleotide-disulphide oxidoreductase dimerisation" evidence="6">
    <location>
        <begin position="474"/>
        <end position="573"/>
    </location>
</feature>
<feature type="compositionally biased region" description="Low complexity" evidence="5">
    <location>
        <begin position="104"/>
        <end position="127"/>
    </location>
</feature>
<dbReference type="GO" id="GO:0050660">
    <property type="term" value="F:flavin adenine dinucleotide binding"/>
    <property type="evidence" value="ECO:0007669"/>
    <property type="project" value="TreeGrafter"/>
</dbReference>
<feature type="compositionally biased region" description="Basic and acidic residues" evidence="5">
    <location>
        <begin position="199"/>
        <end position="211"/>
    </location>
</feature>
<dbReference type="InterPro" id="IPR023753">
    <property type="entry name" value="FAD/NAD-binding_dom"/>
</dbReference>
<dbReference type="Proteomes" id="UP001303473">
    <property type="component" value="Unassembled WGS sequence"/>
</dbReference>
<organism evidence="8 9">
    <name type="scientific">Diplogelasinospora grovesii</name>
    <dbReference type="NCBI Taxonomy" id="303347"/>
    <lineage>
        <taxon>Eukaryota</taxon>
        <taxon>Fungi</taxon>
        <taxon>Dikarya</taxon>
        <taxon>Ascomycota</taxon>
        <taxon>Pezizomycotina</taxon>
        <taxon>Sordariomycetes</taxon>
        <taxon>Sordariomycetidae</taxon>
        <taxon>Sordariales</taxon>
        <taxon>Diplogelasinosporaceae</taxon>
        <taxon>Diplogelasinospora</taxon>
    </lineage>
</organism>
<feature type="region of interest" description="Disordered" evidence="5">
    <location>
        <begin position="46"/>
        <end position="136"/>
    </location>
</feature>
<feature type="active site" description="Proton acceptor" evidence="3">
    <location>
        <position position="565"/>
    </location>
</feature>
<evidence type="ECO:0000256" key="5">
    <source>
        <dbReference type="SAM" id="MobiDB-lite"/>
    </source>
</evidence>
<keyword evidence="2 4" id="KW-0274">FAD</keyword>
<accession>A0AAN6NCW4</accession>
<dbReference type="Pfam" id="PF07992">
    <property type="entry name" value="Pyr_redox_2"/>
    <property type="match status" value="1"/>
</dbReference>
<feature type="binding site" evidence="4">
    <location>
        <begin position="274"/>
        <end position="281"/>
    </location>
    <ligand>
        <name>NAD(+)</name>
        <dbReference type="ChEBI" id="CHEBI:57540"/>
    </ligand>
</feature>
<dbReference type="PANTHER" id="PTHR43014">
    <property type="entry name" value="MERCURIC REDUCTASE"/>
    <property type="match status" value="1"/>
</dbReference>
<keyword evidence="1" id="KW-0285">Flavoprotein</keyword>
<dbReference type="EMBL" id="MU853774">
    <property type="protein sequence ID" value="KAK3942448.1"/>
    <property type="molecule type" value="Genomic_DNA"/>
</dbReference>
<comment type="caution">
    <text evidence="8">The sequence shown here is derived from an EMBL/GenBank/DDBJ whole genome shotgun (WGS) entry which is preliminary data.</text>
</comment>
<feature type="domain" description="FAD/NAD(P)-binding" evidence="7">
    <location>
        <begin position="18"/>
        <end position="424"/>
    </location>
</feature>
<dbReference type="SUPFAM" id="SSF51905">
    <property type="entry name" value="FAD/NAD(P)-binding domain"/>
    <property type="match status" value="1"/>
</dbReference>
<keyword evidence="4" id="KW-0520">NAD</keyword>
<name>A0AAN6NCW4_9PEZI</name>
<evidence type="ECO:0000256" key="3">
    <source>
        <dbReference type="PIRSR" id="PIRSR000350-2"/>
    </source>
</evidence>
<dbReference type="AlphaFoldDB" id="A0AAN6NCW4"/>
<feature type="region of interest" description="Disordered" evidence="5">
    <location>
        <begin position="199"/>
        <end position="219"/>
    </location>
</feature>
<evidence type="ECO:0000313" key="8">
    <source>
        <dbReference type="EMBL" id="KAK3942448.1"/>
    </source>
</evidence>
<dbReference type="GO" id="GO:0003955">
    <property type="term" value="F:NAD(P)H dehydrogenase (quinone) activity"/>
    <property type="evidence" value="ECO:0007669"/>
    <property type="project" value="TreeGrafter"/>
</dbReference>
<dbReference type="Pfam" id="PF02852">
    <property type="entry name" value="Pyr_redox_dim"/>
    <property type="match status" value="1"/>
</dbReference>
<evidence type="ECO:0000259" key="6">
    <source>
        <dbReference type="Pfam" id="PF02852"/>
    </source>
</evidence>
<protein>
    <submittedName>
        <fullName evidence="8">Fad-dependent pyridine nucleotide-disulfide oxidoreductase</fullName>
    </submittedName>
</protein>
<feature type="compositionally biased region" description="Low complexity" evidence="5">
    <location>
        <begin position="83"/>
        <end position="94"/>
    </location>
</feature>